<keyword evidence="2" id="KW-0472">Membrane</keyword>
<proteinExistence type="predicted"/>
<gene>
    <name evidence="4" type="primary">LOC113690365</name>
</gene>
<dbReference type="GeneID" id="113690365"/>
<dbReference type="RefSeq" id="XP_027064023.1">
    <property type="nucleotide sequence ID" value="XM_027208222.2"/>
</dbReference>
<feature type="region of interest" description="Disordered" evidence="1">
    <location>
        <begin position="206"/>
        <end position="248"/>
    </location>
</feature>
<evidence type="ECO:0000313" key="4">
    <source>
        <dbReference type="RefSeq" id="XP_027064023.1"/>
    </source>
</evidence>
<evidence type="ECO:0000256" key="2">
    <source>
        <dbReference type="SAM" id="Phobius"/>
    </source>
</evidence>
<dbReference type="PANTHER" id="PTHR33625">
    <property type="entry name" value="OS08G0179900 PROTEIN"/>
    <property type="match status" value="1"/>
</dbReference>
<keyword evidence="2" id="KW-0812">Transmembrane</keyword>
<sequence>MGGGGAMRAAAKVAGFGVLNGGLRGIVPDHPASTAMRKVLRPVTGLASSSAPENVKEAAVAIDVSPVQKPCWEFDDWELAGGEEDLFGGSGVSTPRLVFGGAPSIAEAKEATYELKEALEKVYLSAPSTPKTGLSGLSRSEVPETKACVTSETILAPAPKHAIQAFRFLNESPAVQSVVASIASDPNVWNAVLLNPTLQDYIQSQKMGAPSSTTDQYEKGSTADSDIPSPRSPRSVSSDRAESEYGESNSTGRFMELWQELKLTVVDMMNSLSDYFQALFGGYSNNKGAADTNGNVFSGFVDKALGPSLMGLAVMVIVVVVLKRAK</sequence>
<keyword evidence="3" id="KW-1185">Reference proteome</keyword>
<organism evidence="3 4">
    <name type="scientific">Coffea arabica</name>
    <name type="common">Arabian coffee</name>
    <dbReference type="NCBI Taxonomy" id="13443"/>
    <lineage>
        <taxon>Eukaryota</taxon>
        <taxon>Viridiplantae</taxon>
        <taxon>Streptophyta</taxon>
        <taxon>Embryophyta</taxon>
        <taxon>Tracheophyta</taxon>
        <taxon>Spermatophyta</taxon>
        <taxon>Magnoliopsida</taxon>
        <taxon>eudicotyledons</taxon>
        <taxon>Gunneridae</taxon>
        <taxon>Pentapetalae</taxon>
        <taxon>asterids</taxon>
        <taxon>lamiids</taxon>
        <taxon>Gentianales</taxon>
        <taxon>Rubiaceae</taxon>
        <taxon>Ixoroideae</taxon>
        <taxon>Gardenieae complex</taxon>
        <taxon>Bertiereae - Coffeeae clade</taxon>
        <taxon>Coffeeae</taxon>
        <taxon>Coffea</taxon>
    </lineage>
</organism>
<reference evidence="4" key="2">
    <citation type="submission" date="2025-08" db="UniProtKB">
        <authorList>
            <consortium name="RefSeq"/>
        </authorList>
    </citation>
    <scope>IDENTIFICATION</scope>
    <source>
        <tissue evidence="4">Leaves</tissue>
    </source>
</reference>
<protein>
    <submittedName>
        <fullName evidence="4">Uncharacterized protein</fullName>
    </submittedName>
</protein>
<dbReference type="AlphaFoldDB" id="A0A6P6SCW0"/>
<accession>A0A6P6SCW0</accession>
<name>A0A6P6SCW0_COFAR</name>
<feature type="transmembrane region" description="Helical" evidence="2">
    <location>
        <begin position="304"/>
        <end position="322"/>
    </location>
</feature>
<evidence type="ECO:0000313" key="3">
    <source>
        <dbReference type="Proteomes" id="UP001652660"/>
    </source>
</evidence>
<dbReference type="Proteomes" id="UP001652660">
    <property type="component" value="Chromosome 5c"/>
</dbReference>
<feature type="compositionally biased region" description="Polar residues" evidence="1">
    <location>
        <begin position="206"/>
        <end position="215"/>
    </location>
</feature>
<keyword evidence="2" id="KW-1133">Transmembrane helix</keyword>
<feature type="compositionally biased region" description="Low complexity" evidence="1">
    <location>
        <begin position="224"/>
        <end position="236"/>
    </location>
</feature>
<reference evidence="3" key="1">
    <citation type="journal article" date="2025" name="Foods">
        <title>Unveiling the Microbial Signatures of Arabica Coffee Cherries: Insights into Ripeness Specific Diversity, Functional Traits, and Implications for Quality and Safety.</title>
        <authorList>
            <consortium name="RefSeq"/>
            <person name="Tenea G.N."/>
            <person name="Cifuentes V."/>
            <person name="Reyes P."/>
            <person name="Cevallos-Vallejos M."/>
        </authorList>
    </citation>
    <scope>NUCLEOTIDE SEQUENCE [LARGE SCALE GENOMIC DNA]</scope>
</reference>
<dbReference type="OrthoDB" id="659599at2759"/>
<dbReference type="PANTHER" id="PTHR33625:SF4">
    <property type="entry name" value="OS08G0179900 PROTEIN"/>
    <property type="match status" value="1"/>
</dbReference>
<evidence type="ECO:0000256" key="1">
    <source>
        <dbReference type="SAM" id="MobiDB-lite"/>
    </source>
</evidence>